<evidence type="ECO:0000259" key="1">
    <source>
        <dbReference type="Pfam" id="PF04480"/>
    </source>
</evidence>
<evidence type="ECO:0000259" key="2">
    <source>
        <dbReference type="Pfam" id="PF13338"/>
    </source>
</evidence>
<evidence type="ECO:0000313" key="3">
    <source>
        <dbReference type="EMBL" id="WCO68392.1"/>
    </source>
</evidence>
<dbReference type="Proteomes" id="UP001216390">
    <property type="component" value="Chromosome"/>
</dbReference>
<dbReference type="RefSeq" id="WP_272737909.1">
    <property type="nucleotide sequence ID" value="NZ_CP116942.1"/>
</dbReference>
<protein>
    <submittedName>
        <fullName evidence="3">Type IV toxin-antitoxin system AbiEi family antitoxin domain-containing protein</fullName>
    </submittedName>
</protein>
<dbReference type="AlphaFoldDB" id="A0AAF0BV18"/>
<reference evidence="3" key="1">
    <citation type="submission" date="2023-01" db="EMBL/GenBank/DDBJ databases">
        <title>The diversity of Class Acidimicrobiia in South China Sea sediment environments and the proposal of Iamia marina sp. nov., a novel species of the genus Iamia.</title>
        <authorList>
            <person name="He Y."/>
            <person name="Tian X."/>
        </authorList>
    </citation>
    <scope>NUCLEOTIDE SEQUENCE</scope>
    <source>
        <strain evidence="3">DSM 19957</strain>
    </source>
</reference>
<evidence type="ECO:0000313" key="4">
    <source>
        <dbReference type="Proteomes" id="UP001216390"/>
    </source>
</evidence>
<dbReference type="EMBL" id="CP116942">
    <property type="protein sequence ID" value="WCO68392.1"/>
    <property type="molecule type" value="Genomic_DNA"/>
</dbReference>
<dbReference type="Pfam" id="PF04480">
    <property type="entry name" value="DUF559"/>
    <property type="match status" value="1"/>
</dbReference>
<dbReference type="InterPro" id="IPR007569">
    <property type="entry name" value="DUF559"/>
</dbReference>
<name>A0AAF0BV18_9ACTN</name>
<keyword evidence="4" id="KW-1185">Reference proteome</keyword>
<feature type="domain" description="DUF559" evidence="1">
    <location>
        <begin position="212"/>
        <end position="297"/>
    </location>
</feature>
<dbReference type="KEGG" id="ima:PO878_06575"/>
<dbReference type="InterPro" id="IPR025159">
    <property type="entry name" value="AbiEi_N"/>
</dbReference>
<gene>
    <name evidence="3" type="ORF">PO878_06575</name>
</gene>
<sequence>MERWKDLTREAEHGFGVVTRDQLSGVGLSSRTIDRWSAEGRLVPMAHGVFRLGGVPPSFEADVVAALRVFDGDTWGSHHTAARLLGLGVSGREHRIELTRPYGLSAKRSIARVHRSTHLPPHHLTTVAGIPITTASRTVFDLARTTGPTRLGRAVDAALLQRTATMGSLYRVLHDLGGRGRPGTRRMREVLDTRGLDHMPPESELEEVGMALLAGLGFTWQVEMSDAQGYIRRVDALHRAGGLVLELDGSQHDAPPQRALDLQGDRRLEALGLEVVRLRWVHVTRGSDATRTGLLRRLRSTAA</sequence>
<dbReference type="Pfam" id="PF13338">
    <property type="entry name" value="AbiEi_4"/>
    <property type="match status" value="1"/>
</dbReference>
<feature type="domain" description="AbiEi antitoxin N-terminal" evidence="2">
    <location>
        <begin position="7"/>
        <end position="52"/>
    </location>
</feature>
<organism evidence="3 4">
    <name type="scientific">Iamia majanohamensis</name>
    <dbReference type="NCBI Taxonomy" id="467976"/>
    <lineage>
        <taxon>Bacteria</taxon>
        <taxon>Bacillati</taxon>
        <taxon>Actinomycetota</taxon>
        <taxon>Acidimicrobiia</taxon>
        <taxon>Acidimicrobiales</taxon>
        <taxon>Iamiaceae</taxon>
        <taxon>Iamia</taxon>
    </lineage>
</organism>
<accession>A0AAF0BV18</accession>
<proteinExistence type="predicted"/>